<reference evidence="2" key="1">
    <citation type="journal article" date="2019" name="Int. J. Syst. Evol. Microbiol.">
        <title>The Global Catalogue of Microorganisms (GCM) 10K type strain sequencing project: providing services to taxonomists for standard genome sequencing and annotation.</title>
        <authorList>
            <consortium name="The Broad Institute Genomics Platform"/>
            <consortium name="The Broad Institute Genome Sequencing Center for Infectious Disease"/>
            <person name="Wu L."/>
            <person name="Ma J."/>
        </authorList>
    </citation>
    <scope>NUCLEOTIDE SEQUENCE [LARGE SCALE GENOMIC DNA]</scope>
    <source>
        <strain evidence="2">NBRC 102520</strain>
    </source>
</reference>
<dbReference type="EMBL" id="BSOW01000064">
    <property type="protein sequence ID" value="GLR92072.1"/>
    <property type="molecule type" value="Genomic_DNA"/>
</dbReference>
<dbReference type="Pfam" id="PF07813">
    <property type="entry name" value="LTXXQ"/>
    <property type="match status" value="2"/>
</dbReference>
<protein>
    <recommendedName>
        <fullName evidence="3">LTXXQ motif family protein</fullName>
    </recommendedName>
</protein>
<evidence type="ECO:0000313" key="1">
    <source>
        <dbReference type="EMBL" id="GLR92072.1"/>
    </source>
</evidence>
<dbReference type="Proteomes" id="UP001156905">
    <property type="component" value="Unassembled WGS sequence"/>
</dbReference>
<comment type="caution">
    <text evidence="1">The sequence shown here is derived from an EMBL/GenBank/DDBJ whole genome shotgun (WGS) entry which is preliminary data.</text>
</comment>
<keyword evidence="2" id="KW-1185">Reference proteome</keyword>
<dbReference type="InterPro" id="IPR012899">
    <property type="entry name" value="LTXXQ"/>
</dbReference>
<evidence type="ECO:0000313" key="2">
    <source>
        <dbReference type="Proteomes" id="UP001156905"/>
    </source>
</evidence>
<name>A0ABQ6BIK3_9BRAD</name>
<sequence length="430" mass="46653">MRLGAEEGAKVTIMSKPRLGMAAAGIALVALTMLPDVAEAGFRLRVGGPLGVARFAVAHVLGVAGIRHMRMAARGRTRMAALRPQDLRSATEAVRPTVRAQLTAVAALAGWRGGRAEQGWWQHADGTYGWVGPLFWPFADDDVTDFTMRGDGTALWSYGYGDIYAAVFAPYAPTELAAYTAPGRRHRRVPELQQLCDTGDAVGLPIDAMLRTVQPNEVQRAGLDELASAWAAAGASIRASCPTEAAGNALDRFALMQRRLDAMINAVDAVAPQLAKFYGLLDDEQKSRLNALGKDGRANAAETKRKEMQAAACKAPSEPASDEQLQRQYEQLVKQQWPVDEIATALRLDDTRRAALEVLQDTTMGTMEALSPCPPQNLHTPQARLKAVKARLEMMREATKSVGDALDDFEWGLTDEQKTQFEAMGLKRGV</sequence>
<gene>
    <name evidence="1" type="ORF">GCM10007857_87910</name>
</gene>
<accession>A0ABQ6BIK3</accession>
<evidence type="ECO:0008006" key="3">
    <source>
        <dbReference type="Google" id="ProtNLM"/>
    </source>
</evidence>
<proteinExistence type="predicted"/>
<organism evidence="1 2">
    <name type="scientific">Bradyrhizobium iriomotense</name>
    <dbReference type="NCBI Taxonomy" id="441950"/>
    <lineage>
        <taxon>Bacteria</taxon>
        <taxon>Pseudomonadati</taxon>
        <taxon>Pseudomonadota</taxon>
        <taxon>Alphaproteobacteria</taxon>
        <taxon>Hyphomicrobiales</taxon>
        <taxon>Nitrobacteraceae</taxon>
        <taxon>Bradyrhizobium</taxon>
    </lineage>
</organism>